<dbReference type="AlphaFoldDB" id="A0A679IKL1"/>
<evidence type="ECO:0000313" key="2">
    <source>
        <dbReference type="EMBL" id="BCA86702.1"/>
    </source>
</evidence>
<evidence type="ECO:0000313" key="3">
    <source>
        <dbReference type="Proteomes" id="UP000502998"/>
    </source>
</evidence>
<gene>
    <name evidence="2" type="ORF">EsVE80_22250</name>
</gene>
<evidence type="ECO:0000256" key="1">
    <source>
        <dbReference type="SAM" id="Phobius"/>
    </source>
</evidence>
<sequence length="54" mass="6132">MGKVQCYFGLTLIGFLLVYFNDFHDWRLFLLLGLPAALTGYSLAAAHQNRVVEQ</sequence>
<accession>A0A679IKL1</accession>
<dbReference type="Proteomes" id="UP000502998">
    <property type="component" value="Chromosome"/>
</dbReference>
<keyword evidence="1" id="KW-0472">Membrane</keyword>
<feature type="transmembrane region" description="Helical" evidence="1">
    <location>
        <begin position="26"/>
        <end position="46"/>
    </location>
</feature>
<dbReference type="KEGG" id="esg:EsVE80_22250"/>
<organism evidence="2 3">
    <name type="scientific">Enterococcus saigonensis</name>
    <dbReference type="NCBI Taxonomy" id="1805431"/>
    <lineage>
        <taxon>Bacteria</taxon>
        <taxon>Bacillati</taxon>
        <taxon>Bacillota</taxon>
        <taxon>Bacilli</taxon>
        <taxon>Lactobacillales</taxon>
        <taxon>Enterococcaceae</taxon>
        <taxon>Enterococcus</taxon>
    </lineage>
</organism>
<protein>
    <submittedName>
        <fullName evidence="2">Uncharacterized protein</fullName>
    </submittedName>
</protein>
<keyword evidence="1" id="KW-1133">Transmembrane helix</keyword>
<keyword evidence="3" id="KW-1185">Reference proteome</keyword>
<feature type="transmembrane region" description="Helical" evidence="1">
    <location>
        <begin position="5"/>
        <end position="20"/>
    </location>
</feature>
<dbReference type="EMBL" id="AP022822">
    <property type="protein sequence ID" value="BCA86702.1"/>
    <property type="molecule type" value="Genomic_DNA"/>
</dbReference>
<keyword evidence="1" id="KW-0812">Transmembrane</keyword>
<name>A0A679IKL1_9ENTE</name>
<dbReference type="RefSeq" id="WP_173103813.1">
    <property type="nucleotide sequence ID" value="NZ_AP022822.1"/>
</dbReference>
<proteinExistence type="predicted"/>
<reference evidence="2 3" key="1">
    <citation type="submission" date="2020-02" db="EMBL/GenBank/DDBJ databases">
        <title>Characterization of vanA genotype vancomycin-resistant Enterococcus saigonensis VE80.</title>
        <authorList>
            <person name="Harada T."/>
            <person name="Motooka D."/>
            <person name="Nakamura S."/>
            <person name="Yamamoto Y."/>
            <person name="Kawahara R."/>
            <person name="Kawatsu K."/>
        </authorList>
    </citation>
    <scope>NUCLEOTIDE SEQUENCE [LARGE SCALE GENOMIC DNA]</scope>
    <source>
        <strain evidence="2 3">VE80</strain>
    </source>
</reference>